<keyword evidence="1" id="KW-0175">Coiled coil</keyword>
<dbReference type="EMBL" id="WBNA01000303">
    <property type="protein sequence ID" value="NXD15330.1"/>
    <property type="molecule type" value="Genomic_DNA"/>
</dbReference>
<proteinExistence type="predicted"/>
<feature type="coiled-coil region" evidence="1">
    <location>
        <begin position="25"/>
        <end position="129"/>
    </location>
</feature>
<dbReference type="AlphaFoldDB" id="A0A851THW0"/>
<dbReference type="GO" id="GO:0005829">
    <property type="term" value="C:cytosol"/>
    <property type="evidence" value="ECO:0007669"/>
    <property type="project" value="TreeGrafter"/>
</dbReference>
<organism evidence="2 3">
    <name type="scientific">Nothocercus nigrocapillus</name>
    <dbReference type="NCBI Taxonomy" id="1977171"/>
    <lineage>
        <taxon>Eukaryota</taxon>
        <taxon>Metazoa</taxon>
        <taxon>Chordata</taxon>
        <taxon>Craniata</taxon>
        <taxon>Vertebrata</taxon>
        <taxon>Euteleostomi</taxon>
        <taxon>Archelosauria</taxon>
        <taxon>Archosauria</taxon>
        <taxon>Dinosauria</taxon>
        <taxon>Saurischia</taxon>
        <taxon>Theropoda</taxon>
        <taxon>Coelurosauria</taxon>
        <taxon>Aves</taxon>
        <taxon>Palaeognathae</taxon>
        <taxon>Tinamiformes</taxon>
        <taxon>Tinamidae</taxon>
        <taxon>Nothocercus</taxon>
    </lineage>
</organism>
<evidence type="ECO:0000313" key="3">
    <source>
        <dbReference type="Proteomes" id="UP000661971"/>
    </source>
</evidence>
<dbReference type="PANTHER" id="PTHR10878">
    <property type="entry name" value="SEGMENT POLARITY PROTEIN DISHEVELLED"/>
    <property type="match status" value="1"/>
</dbReference>
<evidence type="ECO:0000313" key="2">
    <source>
        <dbReference type="EMBL" id="NXD15330.1"/>
    </source>
</evidence>
<dbReference type="InterPro" id="IPR015506">
    <property type="entry name" value="Dsh/Dvl-rel"/>
</dbReference>
<dbReference type="PANTHER" id="PTHR10878:SF22">
    <property type="entry name" value="DIXIN"/>
    <property type="match status" value="1"/>
</dbReference>
<name>A0A851THW0_9AVES</name>
<dbReference type="Proteomes" id="UP000661971">
    <property type="component" value="Unassembled WGS sequence"/>
</dbReference>
<protein>
    <submittedName>
        <fullName evidence="2">DIXC1 protein</fullName>
    </submittedName>
</protein>
<reference evidence="3" key="1">
    <citation type="submission" date="2023-07" db="EMBL/GenBank/DDBJ databases">
        <title>Bird 10,000 Genomes (B10K) Project - Family phase.</title>
        <authorList>
            <person name="Zhang G."/>
        </authorList>
    </citation>
    <scope>NUCLEOTIDE SEQUENCE [LARGE SCALE GENOMIC DNA]</scope>
</reference>
<keyword evidence="3" id="KW-1185">Reference proteome</keyword>
<dbReference type="GO" id="GO:0060070">
    <property type="term" value="P:canonical Wnt signaling pathway"/>
    <property type="evidence" value="ECO:0007669"/>
    <property type="project" value="TreeGrafter"/>
</dbReference>
<feature type="non-terminal residue" evidence="2">
    <location>
        <position position="133"/>
    </location>
</feature>
<comment type="caution">
    <text evidence="2">The sequence shown here is derived from an EMBL/GenBank/DDBJ whole genome shotgun (WGS) entry which is preliminary data.</text>
</comment>
<sequence>LQKELLKYKQEARNLQGIKVSKKHFDALQQRLAQQDASVLQLKQELLRANMDKEELHNQNIDLQRKVEERNRLLAEYKKELGQKDRHLQQHQTKLDEMFRQLSEASYQQVDLERELEHKEALLAQCMKREAEE</sequence>
<gene>
    <name evidence="2" type="primary">Dixdc1</name>
    <name evidence="2" type="ORF">NOTNIG_R02279</name>
</gene>
<feature type="non-terminal residue" evidence="2">
    <location>
        <position position="1"/>
    </location>
</feature>
<accession>A0A851THW0</accession>
<evidence type="ECO:0000256" key="1">
    <source>
        <dbReference type="SAM" id="Coils"/>
    </source>
</evidence>